<proteinExistence type="predicted"/>
<gene>
    <name evidence="1" type="ORF">LCDPAC01_00080</name>
</gene>
<sequence length="231" mass="26368">MFNFTINSEKTHTIEPGLTSTLASRLSQLDFLCEEFGPKRVTLRFDPIVHYRDKLNGPIKNNLEDFHYIMGRASKCGVKKVVFSFCIPFRKTLANFRKYNLQLITLGHNQQKDVLDELMDIASKFGIQMQACSSIELINYKNKNGACVGRSACIDGKLISSLVKLRSKRKDPGQRTECNCVKSRDIGSYELECPHGCTYCYANPKFITTKRVGKTLIDYNRRGERKGRGIY</sequence>
<reference evidence="1" key="1">
    <citation type="journal article" date="2019" name="MBio">
        <title>Virus Genomes from Deep Sea Sediments Expand the Ocean Megavirome and Support Independent Origins of Viral Gigantism.</title>
        <authorList>
            <person name="Backstrom D."/>
            <person name="Yutin N."/>
            <person name="Jorgensen S.L."/>
            <person name="Dharamshi J."/>
            <person name="Homa F."/>
            <person name="Zaremba-Niedwiedzka K."/>
            <person name="Spang A."/>
            <person name="Wolf Y.I."/>
            <person name="Koonin E.V."/>
            <person name="Ettema T.J."/>
        </authorList>
    </citation>
    <scope>NUCLEOTIDE SEQUENCE</scope>
</reference>
<protein>
    <recommendedName>
        <fullName evidence="2">DNA repair photolyase</fullName>
    </recommendedName>
</protein>
<evidence type="ECO:0008006" key="2">
    <source>
        <dbReference type="Google" id="ProtNLM"/>
    </source>
</evidence>
<name>A0A481YN27_9VIRU</name>
<dbReference type="InterPro" id="IPR014998">
    <property type="entry name" value="DUF1848"/>
</dbReference>
<dbReference type="Pfam" id="PF08902">
    <property type="entry name" value="DUF1848"/>
    <property type="match status" value="1"/>
</dbReference>
<evidence type="ECO:0000313" key="1">
    <source>
        <dbReference type="EMBL" id="QBK84527.1"/>
    </source>
</evidence>
<organism evidence="1">
    <name type="scientific">Pithovirus LCDPAC01</name>
    <dbReference type="NCBI Taxonomy" id="2506600"/>
    <lineage>
        <taxon>Viruses</taxon>
        <taxon>Pithoviruses</taxon>
    </lineage>
</organism>
<accession>A0A481YN27</accession>
<dbReference type="EMBL" id="MK500278">
    <property type="protein sequence ID" value="QBK84527.1"/>
    <property type="molecule type" value="Genomic_DNA"/>
</dbReference>